<proteinExistence type="predicted"/>
<dbReference type="EMBL" id="AJWJ01000356">
    <property type="protein sequence ID" value="KAF2071629.1"/>
    <property type="molecule type" value="Genomic_DNA"/>
</dbReference>
<evidence type="ECO:0000313" key="1">
    <source>
        <dbReference type="EMBL" id="KAF2071629.1"/>
    </source>
</evidence>
<comment type="caution">
    <text evidence="1">The sequence shown here is derived from an EMBL/GenBank/DDBJ whole genome shotgun (WGS) entry which is preliminary data.</text>
</comment>
<accession>A0A8J4PSF3</accession>
<dbReference type="OrthoDB" id="10552366at2759"/>
<name>A0A8J4PSF3_9MYCE</name>
<reference evidence="1" key="1">
    <citation type="submission" date="2020-01" db="EMBL/GenBank/DDBJ databases">
        <title>Development of genomics and gene disruption for Polysphondylium violaceum indicates a role for the polyketide synthase stlB in stalk morphogenesis.</title>
        <authorList>
            <person name="Narita B."/>
            <person name="Kawabe Y."/>
            <person name="Kin K."/>
            <person name="Saito T."/>
            <person name="Gibbs R."/>
            <person name="Kuspa A."/>
            <person name="Muzny D."/>
            <person name="Queller D."/>
            <person name="Richards S."/>
            <person name="Strassman J."/>
            <person name="Sucgang R."/>
            <person name="Worley K."/>
            <person name="Schaap P."/>
        </authorList>
    </citation>
    <scope>NUCLEOTIDE SEQUENCE</scope>
    <source>
        <strain evidence="1">QSvi11</strain>
    </source>
</reference>
<evidence type="ECO:0000313" key="2">
    <source>
        <dbReference type="Proteomes" id="UP000695562"/>
    </source>
</evidence>
<protein>
    <submittedName>
        <fullName evidence="1">Uncharacterized protein</fullName>
    </submittedName>
</protein>
<sequence>MSNHIIRSSLRSVYSFRQQGLHCCLNQPNRLLFSNGSLSTSSSSLLNTSSLNNKYINNQTTITTRTFCTTTSNNSDEQKQGDEEDKYHFMFVNEMKDKKIAPEKVLPRVEEFMKEHQDDELSFNPYRLFFGNFSSTPFYIKKTMSWFMSAFKRFKPFNKESLTVAMRENLVQLIGALENNNIDALSAIKFDYSHHLLEVGRNLFHTYRENNVDYNVVFTSVEPYVLHVGINAPSIDVFAVYFLTADIDYPDQDTPTKEYYLVTALWRGNFSNPKAIEEEMEKGKAVNLEKYLSWKLGEIHFSPSLRAIHRDYIIDIFNKENKEKEIKDKKGDEKDKKDK</sequence>
<organism evidence="1 2">
    <name type="scientific">Polysphondylium violaceum</name>
    <dbReference type="NCBI Taxonomy" id="133409"/>
    <lineage>
        <taxon>Eukaryota</taxon>
        <taxon>Amoebozoa</taxon>
        <taxon>Evosea</taxon>
        <taxon>Eumycetozoa</taxon>
        <taxon>Dictyostelia</taxon>
        <taxon>Dictyosteliales</taxon>
        <taxon>Dictyosteliaceae</taxon>
        <taxon>Polysphondylium</taxon>
    </lineage>
</organism>
<gene>
    <name evidence="1" type="ORF">CYY_007055</name>
</gene>
<dbReference type="AlphaFoldDB" id="A0A8J4PSF3"/>
<keyword evidence="2" id="KW-1185">Reference proteome</keyword>
<dbReference type="Proteomes" id="UP000695562">
    <property type="component" value="Unassembled WGS sequence"/>
</dbReference>